<proteinExistence type="predicted"/>
<gene>
    <name evidence="3" type="ORF">RFI_36944</name>
</gene>
<feature type="region of interest" description="Disordered" evidence="2">
    <location>
        <begin position="124"/>
        <end position="178"/>
    </location>
</feature>
<evidence type="ECO:0000256" key="2">
    <source>
        <dbReference type="SAM" id="MobiDB-lite"/>
    </source>
</evidence>
<comment type="caution">
    <text evidence="3">The sequence shown here is derived from an EMBL/GenBank/DDBJ whole genome shotgun (WGS) entry which is preliminary data.</text>
</comment>
<feature type="compositionally biased region" description="Basic residues" evidence="2">
    <location>
        <begin position="168"/>
        <end position="178"/>
    </location>
</feature>
<protein>
    <submittedName>
        <fullName evidence="3">Uncharacterized protein</fullName>
    </submittedName>
</protein>
<keyword evidence="4" id="KW-1185">Reference proteome</keyword>
<accession>X6LG02</accession>
<dbReference type="Proteomes" id="UP000023152">
    <property type="component" value="Unassembled WGS sequence"/>
</dbReference>
<dbReference type="EMBL" id="ASPP01040866">
    <property type="protein sequence ID" value="ETO00494.1"/>
    <property type="molecule type" value="Genomic_DNA"/>
</dbReference>
<reference evidence="3 4" key="1">
    <citation type="journal article" date="2013" name="Curr. Biol.">
        <title>The Genome of the Foraminiferan Reticulomyxa filosa.</title>
        <authorList>
            <person name="Glockner G."/>
            <person name="Hulsmann N."/>
            <person name="Schleicher M."/>
            <person name="Noegel A.A."/>
            <person name="Eichinger L."/>
            <person name="Gallinger C."/>
            <person name="Pawlowski J."/>
            <person name="Sierra R."/>
            <person name="Euteneuer U."/>
            <person name="Pillet L."/>
            <person name="Moustafa A."/>
            <person name="Platzer M."/>
            <person name="Groth M."/>
            <person name="Szafranski K."/>
            <person name="Schliwa M."/>
        </authorList>
    </citation>
    <scope>NUCLEOTIDE SEQUENCE [LARGE SCALE GENOMIC DNA]</scope>
</reference>
<evidence type="ECO:0000313" key="3">
    <source>
        <dbReference type="EMBL" id="ETO00494.1"/>
    </source>
</evidence>
<feature type="coiled-coil region" evidence="1">
    <location>
        <begin position="11"/>
        <end position="42"/>
    </location>
</feature>
<evidence type="ECO:0000313" key="4">
    <source>
        <dbReference type="Proteomes" id="UP000023152"/>
    </source>
</evidence>
<dbReference type="AlphaFoldDB" id="X6LG02"/>
<keyword evidence="1" id="KW-0175">Coiled coil</keyword>
<evidence type="ECO:0000256" key="1">
    <source>
        <dbReference type="SAM" id="Coils"/>
    </source>
</evidence>
<organism evidence="3 4">
    <name type="scientific">Reticulomyxa filosa</name>
    <dbReference type="NCBI Taxonomy" id="46433"/>
    <lineage>
        <taxon>Eukaryota</taxon>
        <taxon>Sar</taxon>
        <taxon>Rhizaria</taxon>
        <taxon>Retaria</taxon>
        <taxon>Foraminifera</taxon>
        <taxon>Monothalamids</taxon>
        <taxon>Reticulomyxidae</taxon>
        <taxon>Reticulomyxa</taxon>
    </lineage>
</organism>
<sequence length="178" mass="20583">MKLDGFGFDDNDLTEEQKALLAQRLQSQKNDWQEGLAKQRRLRLNESCEHGVVCVACVKKQFKQTINQDVSEEEACFIHDFCEKHQYDVSEKITDEGVFFLESMREMLEEKKKQVTIQADIKAKTDRNRSKAMRSLLHDDSESSAWEDGGRQPASSDDDFSSGGLLYQKKKKKKKKKI</sequence>
<name>X6LG02_RETFI</name>